<evidence type="ECO:0000256" key="1">
    <source>
        <dbReference type="ARBA" id="ARBA00010209"/>
    </source>
</evidence>
<sequence length="448" mass="49467">MTKFAPLPVTQGESSKVWQALSALLPPRSPDCNYWWKLTGKQLAVLVDAAGYTVEKQYEALLFHYHLIVPYLGPAPGPDGKYSWPSIFSIEGQPIEYSWKWNTATGKPVVRYTIEAKGHHTGTPMDPLNQEATRELLHRLQRLMPGVVDLTWTNHLLATLYDHDRSKLEQENNGGKCLTTTVMVATELEPSGLSFKTYFVPRRLGQSVIQIPLAVWKEAVAGICPENAAAAAVYDFLDGPEGALLSPFFLAVDNVKPEDSRLKFYFLSPHAKFSSIREIMTLGGRISISDERLQDLQSLVAAVTSLKAQPFAEDAEPPLTDQDGPICDGASAGESTFVPGCGYYFNIASGGQYPQIKLFVKLNTYGPGDLDMTGHITTWMATHGRGQYCQQFSSMLKYLCRDGQLGDKKGVYSYLSCMFKNDGKLEVTTYLKAETMFTCGRNGVAGEA</sequence>
<dbReference type="NCBIfam" id="TIGR03429">
    <property type="entry name" value="arom_pren_DMATS"/>
    <property type="match status" value="1"/>
</dbReference>
<dbReference type="PIRSF" id="PIRSF000509">
    <property type="entry name" value="Trp_DMAT"/>
    <property type="match status" value="1"/>
</dbReference>
<feature type="binding site" evidence="3">
    <location>
        <position position="196"/>
    </location>
    <ligand>
        <name>dimethylallyl diphosphate</name>
        <dbReference type="ChEBI" id="CHEBI:57623"/>
    </ligand>
</feature>
<dbReference type="PANTHER" id="PTHR40627:SF4">
    <property type="entry name" value="PRENYLTRANSFERASE ASQH1-RELATED"/>
    <property type="match status" value="1"/>
</dbReference>
<evidence type="ECO:0000313" key="4">
    <source>
        <dbReference type="EMBL" id="KJZ75358.1"/>
    </source>
</evidence>
<evidence type="ECO:0000256" key="2">
    <source>
        <dbReference type="ARBA" id="ARBA00022679"/>
    </source>
</evidence>
<dbReference type="GO" id="GO:0009820">
    <property type="term" value="P:alkaloid metabolic process"/>
    <property type="evidence" value="ECO:0007669"/>
    <property type="project" value="InterPro"/>
</dbReference>
<dbReference type="InterPro" id="IPR033964">
    <property type="entry name" value="ABBA"/>
</dbReference>
<feature type="binding site" evidence="3">
    <location>
        <position position="261"/>
    </location>
    <ligand>
        <name>dimethylallyl diphosphate</name>
        <dbReference type="ChEBI" id="CHEBI:57623"/>
    </ligand>
</feature>
<keyword evidence="2" id="KW-0808">Transferase</keyword>
<dbReference type="Proteomes" id="UP000054481">
    <property type="component" value="Unassembled WGS sequence"/>
</dbReference>
<name>A0A0F7ZUS2_9HYPO</name>
<evidence type="ECO:0008006" key="6">
    <source>
        <dbReference type="Google" id="ProtNLM"/>
    </source>
</evidence>
<dbReference type="Pfam" id="PF11991">
    <property type="entry name" value="Trp_DMAT"/>
    <property type="match status" value="1"/>
</dbReference>
<evidence type="ECO:0000313" key="5">
    <source>
        <dbReference type="Proteomes" id="UP000054481"/>
    </source>
</evidence>
<organism evidence="4 5">
    <name type="scientific">Hirsutella minnesotensis 3608</name>
    <dbReference type="NCBI Taxonomy" id="1043627"/>
    <lineage>
        <taxon>Eukaryota</taxon>
        <taxon>Fungi</taxon>
        <taxon>Dikarya</taxon>
        <taxon>Ascomycota</taxon>
        <taxon>Pezizomycotina</taxon>
        <taxon>Sordariomycetes</taxon>
        <taxon>Hypocreomycetidae</taxon>
        <taxon>Hypocreales</taxon>
        <taxon>Ophiocordycipitaceae</taxon>
        <taxon>Hirsutella</taxon>
    </lineage>
</organism>
<keyword evidence="5" id="KW-1185">Reference proteome</keyword>
<feature type="binding site" evidence="3">
    <location>
        <position position="263"/>
    </location>
    <ligand>
        <name>dimethylallyl diphosphate</name>
        <dbReference type="ChEBI" id="CHEBI:57623"/>
    </ligand>
</feature>
<gene>
    <name evidence="4" type="ORF">HIM_05284</name>
</gene>
<dbReference type="EMBL" id="KQ030518">
    <property type="protein sequence ID" value="KJZ75358.1"/>
    <property type="molecule type" value="Genomic_DNA"/>
</dbReference>
<evidence type="ECO:0000256" key="3">
    <source>
        <dbReference type="PIRSR" id="PIRSR000509-1"/>
    </source>
</evidence>
<feature type="binding site" evidence="3">
    <location>
        <position position="111"/>
    </location>
    <ligand>
        <name>dimethylallyl diphosphate</name>
        <dbReference type="ChEBI" id="CHEBI:57623"/>
    </ligand>
</feature>
<dbReference type="SFLD" id="SFLDS00036">
    <property type="entry name" value="Aromatic_Prenyltransferase"/>
    <property type="match status" value="1"/>
</dbReference>
<feature type="binding site" evidence="3">
    <location>
        <position position="265"/>
    </location>
    <ligand>
        <name>dimethylallyl diphosphate</name>
        <dbReference type="ChEBI" id="CHEBI:57623"/>
    </ligand>
</feature>
<dbReference type="AlphaFoldDB" id="A0A0F7ZUS2"/>
<dbReference type="InterPro" id="IPR017795">
    <property type="entry name" value="ABBA_NscD-like"/>
</dbReference>
<comment type="similarity">
    <text evidence="1">Belongs to the tryptophan dimethylallyltransferase family.</text>
</comment>
<dbReference type="OrthoDB" id="3354387at2759"/>
<protein>
    <recommendedName>
        <fullName evidence="6">Aromatic prenyltransferase</fullName>
    </recommendedName>
</protein>
<dbReference type="CDD" id="cd13929">
    <property type="entry name" value="PT-DMATS_CymD"/>
    <property type="match status" value="1"/>
</dbReference>
<reference evidence="4 5" key="1">
    <citation type="journal article" date="2014" name="Genome Biol. Evol.">
        <title>Comparative genomics and transcriptomics analyses reveal divergent lifestyle features of nematode endoparasitic fungus Hirsutella minnesotensis.</title>
        <authorList>
            <person name="Lai Y."/>
            <person name="Liu K."/>
            <person name="Zhang X."/>
            <person name="Zhang X."/>
            <person name="Li K."/>
            <person name="Wang N."/>
            <person name="Shu C."/>
            <person name="Wu Y."/>
            <person name="Wang C."/>
            <person name="Bushley K.E."/>
            <person name="Xiang M."/>
            <person name="Liu X."/>
        </authorList>
    </citation>
    <scope>NUCLEOTIDE SEQUENCE [LARGE SCALE GENOMIC DNA]</scope>
    <source>
        <strain evidence="4 5">3608</strain>
    </source>
</reference>
<dbReference type="InterPro" id="IPR012148">
    <property type="entry name" value="ABBA_DMATS-like"/>
</dbReference>
<proteinExistence type="inferred from homology"/>
<dbReference type="GO" id="GO:0004659">
    <property type="term" value="F:prenyltransferase activity"/>
    <property type="evidence" value="ECO:0007669"/>
    <property type="project" value="TreeGrafter"/>
</dbReference>
<feature type="binding site" evidence="3">
    <location>
        <position position="198"/>
    </location>
    <ligand>
        <name>dimethylallyl diphosphate</name>
        <dbReference type="ChEBI" id="CHEBI:57623"/>
    </ligand>
</feature>
<accession>A0A0F7ZUS2</accession>
<dbReference type="PANTHER" id="PTHR40627">
    <property type="entry name" value="INDOLE PRENYLTRANSFERASE TDIB-RELATED"/>
    <property type="match status" value="1"/>
</dbReference>
<dbReference type="SFLD" id="SFLDG01162">
    <property type="entry name" value="I"/>
    <property type="match status" value="1"/>
</dbReference>
<feature type="binding site" evidence="3">
    <location>
        <position position="96"/>
    </location>
    <ligand>
        <name>L-tryptophan</name>
        <dbReference type="ChEBI" id="CHEBI:57912"/>
    </ligand>
</feature>